<reference evidence="9" key="1">
    <citation type="submission" date="2018-05" db="EMBL/GenBank/DDBJ databases">
        <authorList>
            <person name="Lanie J.A."/>
            <person name="Ng W.-L."/>
            <person name="Kazmierczak K.M."/>
            <person name="Andrzejewski T.M."/>
            <person name="Davidsen T.M."/>
            <person name="Wayne K.J."/>
            <person name="Tettelin H."/>
            <person name="Glass J.I."/>
            <person name="Rusch D."/>
            <person name="Podicherti R."/>
            <person name="Tsui H.-C.T."/>
            <person name="Winkler M.E."/>
        </authorList>
    </citation>
    <scope>NUCLEOTIDE SEQUENCE</scope>
</reference>
<protein>
    <recommendedName>
        <fullName evidence="10">Fluoride ion transporter CrcB</fullName>
    </recommendedName>
</protein>
<keyword evidence="5 8" id="KW-0472">Membrane</keyword>
<comment type="catalytic activity">
    <reaction evidence="7">
        <text>fluoride(in) = fluoride(out)</text>
        <dbReference type="Rhea" id="RHEA:76159"/>
        <dbReference type="ChEBI" id="CHEBI:17051"/>
    </reaction>
    <physiologicalReaction direction="left-to-right" evidence="7">
        <dbReference type="Rhea" id="RHEA:76160"/>
    </physiologicalReaction>
</comment>
<comment type="similarity">
    <text evidence="6">Belongs to the fluoride channel Fluc/FEX (TC 1.A.43) family.</text>
</comment>
<proteinExistence type="inferred from homology"/>
<evidence type="ECO:0000256" key="8">
    <source>
        <dbReference type="SAM" id="Phobius"/>
    </source>
</evidence>
<sequence length="60" mass="6404">MEWKHLLCVAAGGGLGSVLRTWLGQVLRGGFPWSTFAVNLGGSFLIGVLFHCLGSEEDNV</sequence>
<dbReference type="GO" id="GO:0005886">
    <property type="term" value="C:plasma membrane"/>
    <property type="evidence" value="ECO:0007669"/>
    <property type="project" value="UniProtKB-SubCell"/>
</dbReference>
<dbReference type="InterPro" id="IPR003691">
    <property type="entry name" value="FluC"/>
</dbReference>
<dbReference type="AlphaFoldDB" id="A0A382HH17"/>
<organism evidence="9">
    <name type="scientific">marine metagenome</name>
    <dbReference type="NCBI Taxonomy" id="408172"/>
    <lineage>
        <taxon>unclassified sequences</taxon>
        <taxon>metagenomes</taxon>
        <taxon>ecological metagenomes</taxon>
    </lineage>
</organism>
<dbReference type="Pfam" id="PF02537">
    <property type="entry name" value="CRCB"/>
    <property type="match status" value="1"/>
</dbReference>
<evidence type="ECO:0000256" key="2">
    <source>
        <dbReference type="ARBA" id="ARBA00022475"/>
    </source>
</evidence>
<evidence type="ECO:0000256" key="1">
    <source>
        <dbReference type="ARBA" id="ARBA00004651"/>
    </source>
</evidence>
<feature type="non-terminal residue" evidence="9">
    <location>
        <position position="60"/>
    </location>
</feature>
<evidence type="ECO:0000256" key="7">
    <source>
        <dbReference type="ARBA" id="ARBA00035585"/>
    </source>
</evidence>
<comment type="subcellular location">
    <subcellularLocation>
        <location evidence="1">Cell membrane</location>
        <topology evidence="1">Multi-pass membrane protein</topology>
    </subcellularLocation>
</comment>
<evidence type="ECO:0000313" key="9">
    <source>
        <dbReference type="EMBL" id="SVB85801.1"/>
    </source>
</evidence>
<feature type="transmembrane region" description="Helical" evidence="8">
    <location>
        <begin position="36"/>
        <end position="54"/>
    </location>
</feature>
<evidence type="ECO:0000256" key="3">
    <source>
        <dbReference type="ARBA" id="ARBA00022692"/>
    </source>
</evidence>
<keyword evidence="4 8" id="KW-1133">Transmembrane helix</keyword>
<keyword evidence="2" id="KW-1003">Cell membrane</keyword>
<evidence type="ECO:0000256" key="5">
    <source>
        <dbReference type="ARBA" id="ARBA00023136"/>
    </source>
</evidence>
<evidence type="ECO:0000256" key="4">
    <source>
        <dbReference type="ARBA" id="ARBA00022989"/>
    </source>
</evidence>
<accession>A0A382HH17</accession>
<evidence type="ECO:0000256" key="6">
    <source>
        <dbReference type="ARBA" id="ARBA00035120"/>
    </source>
</evidence>
<evidence type="ECO:0008006" key="10">
    <source>
        <dbReference type="Google" id="ProtNLM"/>
    </source>
</evidence>
<keyword evidence="3 8" id="KW-0812">Transmembrane</keyword>
<name>A0A382HH17_9ZZZZ</name>
<gene>
    <name evidence="9" type="ORF">METZ01_LOCUS238655</name>
</gene>
<dbReference type="EMBL" id="UINC01060852">
    <property type="protein sequence ID" value="SVB85801.1"/>
    <property type="molecule type" value="Genomic_DNA"/>
</dbReference>